<evidence type="ECO:0000313" key="4">
    <source>
        <dbReference type="Proteomes" id="UP001396334"/>
    </source>
</evidence>
<sequence>MFELHRRCFSPSNNCPYQVDYLSNGTSSIGFLVEDVLHLITNDDETKPVEAKITFGFVTLKILWEGSDWILPNGLFGHGVDNTSVPSILAKEKLVSNSFTLCFGYDGVGRITFGNKGSSDQGETPLNLRQSHPTYNVSVTQIKVGGNAGDLEFNAIFDSGTSFTYLNDPAYTLISESWQPASKCLDRNCRPGKKTIEPPTKARNTNHAMAHVKPRAHTQTKATPLQCLPSDLNFQTFHGAFSCLSRFQFLLAFPLIKAPE</sequence>
<reference evidence="3 4" key="1">
    <citation type="journal article" date="2024" name="G3 (Bethesda)">
        <title>Genome assembly of Hibiscus sabdariffa L. provides insights into metabolisms of medicinal natural products.</title>
        <authorList>
            <person name="Kim T."/>
        </authorList>
    </citation>
    <scope>NUCLEOTIDE SEQUENCE [LARGE SCALE GENOMIC DNA]</scope>
    <source>
        <strain evidence="3">TK-2024</strain>
        <tissue evidence="3">Old leaves</tissue>
    </source>
</reference>
<dbReference type="Gene3D" id="2.40.70.10">
    <property type="entry name" value="Acid Proteases"/>
    <property type="match status" value="2"/>
</dbReference>
<dbReference type="PANTHER" id="PTHR13683:SF826">
    <property type="entry name" value="ASPARTYL PROTEASE FAMILY PROTEIN 1"/>
    <property type="match status" value="1"/>
</dbReference>
<evidence type="ECO:0000259" key="2">
    <source>
        <dbReference type="PROSITE" id="PS51767"/>
    </source>
</evidence>
<dbReference type="InterPro" id="IPR033121">
    <property type="entry name" value="PEPTIDASE_A1"/>
</dbReference>
<comment type="similarity">
    <text evidence="1">Belongs to the peptidase A1 family.</text>
</comment>
<dbReference type="PANTHER" id="PTHR13683">
    <property type="entry name" value="ASPARTYL PROTEASES"/>
    <property type="match status" value="1"/>
</dbReference>
<evidence type="ECO:0000313" key="3">
    <source>
        <dbReference type="EMBL" id="KAK9037936.1"/>
    </source>
</evidence>
<gene>
    <name evidence="3" type="ORF">V6N11_022834</name>
</gene>
<feature type="domain" description="Peptidase A1" evidence="2">
    <location>
        <begin position="1"/>
        <end position="260"/>
    </location>
</feature>
<name>A0ABR2TKD1_9ROSI</name>
<dbReference type="SUPFAM" id="SSF50630">
    <property type="entry name" value="Acid proteases"/>
    <property type="match status" value="1"/>
</dbReference>
<dbReference type="InterPro" id="IPR032861">
    <property type="entry name" value="TAXi_N"/>
</dbReference>
<proteinExistence type="inferred from homology"/>
<dbReference type="InterPro" id="IPR021109">
    <property type="entry name" value="Peptidase_aspartic_dom_sf"/>
</dbReference>
<dbReference type="InterPro" id="IPR001969">
    <property type="entry name" value="Aspartic_peptidase_AS"/>
</dbReference>
<comment type="caution">
    <text evidence="3">The sequence shown here is derived from an EMBL/GenBank/DDBJ whole genome shotgun (WGS) entry which is preliminary data.</text>
</comment>
<dbReference type="EMBL" id="JBBPBN010000005">
    <property type="protein sequence ID" value="KAK9037936.1"/>
    <property type="molecule type" value="Genomic_DNA"/>
</dbReference>
<dbReference type="InterPro" id="IPR001461">
    <property type="entry name" value="Aspartic_peptidase_A1"/>
</dbReference>
<dbReference type="Pfam" id="PF14543">
    <property type="entry name" value="TAXi_N"/>
    <property type="match status" value="1"/>
</dbReference>
<dbReference type="PROSITE" id="PS00141">
    <property type="entry name" value="ASP_PROTEASE"/>
    <property type="match status" value="1"/>
</dbReference>
<dbReference type="PROSITE" id="PS51767">
    <property type="entry name" value="PEPTIDASE_A1"/>
    <property type="match status" value="1"/>
</dbReference>
<keyword evidence="4" id="KW-1185">Reference proteome</keyword>
<organism evidence="3 4">
    <name type="scientific">Hibiscus sabdariffa</name>
    <name type="common">roselle</name>
    <dbReference type="NCBI Taxonomy" id="183260"/>
    <lineage>
        <taxon>Eukaryota</taxon>
        <taxon>Viridiplantae</taxon>
        <taxon>Streptophyta</taxon>
        <taxon>Embryophyta</taxon>
        <taxon>Tracheophyta</taxon>
        <taxon>Spermatophyta</taxon>
        <taxon>Magnoliopsida</taxon>
        <taxon>eudicotyledons</taxon>
        <taxon>Gunneridae</taxon>
        <taxon>Pentapetalae</taxon>
        <taxon>rosids</taxon>
        <taxon>malvids</taxon>
        <taxon>Malvales</taxon>
        <taxon>Malvaceae</taxon>
        <taxon>Malvoideae</taxon>
        <taxon>Hibiscus</taxon>
    </lineage>
</organism>
<accession>A0ABR2TKD1</accession>
<protein>
    <recommendedName>
        <fullName evidence="2">Peptidase A1 domain-containing protein</fullName>
    </recommendedName>
</protein>
<evidence type="ECO:0000256" key="1">
    <source>
        <dbReference type="ARBA" id="ARBA00007447"/>
    </source>
</evidence>
<dbReference type="Proteomes" id="UP001396334">
    <property type="component" value="Unassembled WGS sequence"/>
</dbReference>